<dbReference type="SUPFAM" id="SSF101898">
    <property type="entry name" value="NHL repeat"/>
    <property type="match status" value="1"/>
</dbReference>
<dbReference type="InterPro" id="IPR000315">
    <property type="entry name" value="Znf_B-box"/>
</dbReference>
<keyword evidence="1" id="KW-0863">Zinc-finger</keyword>
<dbReference type="AlphaFoldDB" id="A0A8S3TZA2"/>
<dbReference type="InterPro" id="IPR011042">
    <property type="entry name" value="6-blade_b-propeller_TolB-like"/>
</dbReference>
<dbReference type="OrthoDB" id="6150715at2759"/>
<comment type="caution">
    <text evidence="3">The sequence shown here is derived from an EMBL/GenBank/DDBJ whole genome shotgun (WGS) entry which is preliminary data.</text>
</comment>
<feature type="domain" description="B box-type" evidence="2">
    <location>
        <begin position="12"/>
        <end position="59"/>
    </location>
</feature>
<dbReference type="EMBL" id="CAJPWZ010002427">
    <property type="protein sequence ID" value="CAG2238371.1"/>
    <property type="molecule type" value="Genomic_DNA"/>
</dbReference>
<proteinExistence type="predicted"/>
<keyword evidence="1" id="KW-0479">Metal-binding</keyword>
<keyword evidence="1" id="KW-0862">Zinc</keyword>
<accession>A0A8S3TZA2</accession>
<evidence type="ECO:0000313" key="4">
    <source>
        <dbReference type="Proteomes" id="UP000683360"/>
    </source>
</evidence>
<dbReference type="Proteomes" id="UP000683360">
    <property type="component" value="Unassembled WGS sequence"/>
</dbReference>
<dbReference type="PROSITE" id="PS50119">
    <property type="entry name" value="ZF_BBOX"/>
    <property type="match status" value="1"/>
</dbReference>
<organism evidence="3 4">
    <name type="scientific">Mytilus edulis</name>
    <name type="common">Blue mussel</name>
    <dbReference type="NCBI Taxonomy" id="6550"/>
    <lineage>
        <taxon>Eukaryota</taxon>
        <taxon>Metazoa</taxon>
        <taxon>Spiralia</taxon>
        <taxon>Lophotrochozoa</taxon>
        <taxon>Mollusca</taxon>
        <taxon>Bivalvia</taxon>
        <taxon>Autobranchia</taxon>
        <taxon>Pteriomorphia</taxon>
        <taxon>Mytilida</taxon>
        <taxon>Mytiloidea</taxon>
        <taxon>Mytilidae</taxon>
        <taxon>Mytilinae</taxon>
        <taxon>Mytilus</taxon>
    </lineage>
</organism>
<name>A0A8S3TZA2_MYTED</name>
<dbReference type="Gene3D" id="2.120.10.30">
    <property type="entry name" value="TolB, C-terminal domain"/>
    <property type="match status" value="1"/>
</dbReference>
<protein>
    <recommendedName>
        <fullName evidence="2">B box-type domain-containing protein</fullName>
    </recommendedName>
</protein>
<sequence>MALNSVSLRKGQVPLSCHFCNEQAVHWKCEECDVFMCTSCKDEIHQRLKSAHDHEIVSISDISKRNFPQRDVASEVISSVCNTYTTAVPVINSLSRSADWLNGYISTVSGRLVAVDTNGRLKFTYIGNKNCKTFYAYGIAITPSDDIILSDKDSNALHVLNTKGELLCLHFIDKDYWMDEYHGGRIVAVDVNGQLKFTYNGDLYLETFLPHGIAITPSDNIILSDEKSNSLHILNSRGELLGLHFIEKEYGIVKPHSLCIDSEGYLLIDEAL</sequence>
<gene>
    <name evidence="3" type="ORF">MEDL_50799</name>
</gene>
<reference evidence="3" key="1">
    <citation type="submission" date="2021-03" db="EMBL/GenBank/DDBJ databases">
        <authorList>
            <person name="Bekaert M."/>
        </authorList>
    </citation>
    <scope>NUCLEOTIDE SEQUENCE</scope>
</reference>
<dbReference type="CDD" id="cd19757">
    <property type="entry name" value="Bbox1"/>
    <property type="match status" value="1"/>
</dbReference>
<keyword evidence="4" id="KW-1185">Reference proteome</keyword>
<dbReference type="Gene3D" id="3.30.160.60">
    <property type="entry name" value="Classic Zinc Finger"/>
    <property type="match status" value="1"/>
</dbReference>
<evidence type="ECO:0000313" key="3">
    <source>
        <dbReference type="EMBL" id="CAG2238371.1"/>
    </source>
</evidence>
<evidence type="ECO:0000259" key="2">
    <source>
        <dbReference type="PROSITE" id="PS50119"/>
    </source>
</evidence>
<evidence type="ECO:0000256" key="1">
    <source>
        <dbReference type="PROSITE-ProRule" id="PRU00024"/>
    </source>
</evidence>
<dbReference type="GO" id="GO:0008270">
    <property type="term" value="F:zinc ion binding"/>
    <property type="evidence" value="ECO:0007669"/>
    <property type="project" value="UniProtKB-KW"/>
</dbReference>